<sequence length="90" mass="9938">MKTINFKSILPLLLMIVAITSAFAFQNESKKSTAVVTGWVDHPAPCSIAVECENEGTEICTAMYQGQERIVRGKESPNDLTCSKTLFRLN</sequence>
<accession>A0A328WJU4</accession>
<dbReference type="OrthoDB" id="1374718at2"/>
<dbReference type="InterPro" id="IPR045391">
    <property type="entry name" value="DUF6520"/>
</dbReference>
<keyword evidence="1" id="KW-0732">Signal</keyword>
<dbReference type="EMBL" id="QLSV01000018">
    <property type="protein sequence ID" value="RAR46493.1"/>
    <property type="molecule type" value="Genomic_DNA"/>
</dbReference>
<dbReference type="AlphaFoldDB" id="A0A328WJU4"/>
<feature type="chain" id="PRO_5016246712" evidence="1">
    <location>
        <begin position="25"/>
        <end position="90"/>
    </location>
</feature>
<evidence type="ECO:0000313" key="3">
    <source>
        <dbReference type="Proteomes" id="UP000249518"/>
    </source>
</evidence>
<evidence type="ECO:0000256" key="1">
    <source>
        <dbReference type="SAM" id="SignalP"/>
    </source>
</evidence>
<feature type="signal peptide" evidence="1">
    <location>
        <begin position="1"/>
        <end position="24"/>
    </location>
</feature>
<dbReference type="RefSeq" id="WP_112087298.1">
    <property type="nucleotide sequence ID" value="NZ_QLSV01000018.1"/>
</dbReference>
<evidence type="ECO:0000313" key="2">
    <source>
        <dbReference type="EMBL" id="RAR46493.1"/>
    </source>
</evidence>
<reference evidence="2 3" key="1">
    <citation type="submission" date="2018-06" db="EMBL/GenBank/DDBJ databases">
        <title>Genomic Encyclopedia of Type Strains, Phase III (KMG-III): the genomes of soil and plant-associated and newly described type strains.</title>
        <authorList>
            <person name="Whitman W."/>
        </authorList>
    </citation>
    <scope>NUCLEOTIDE SEQUENCE [LARGE SCALE GENOMIC DNA]</scope>
    <source>
        <strain evidence="2 3">CGMCC 1.12504</strain>
    </source>
</reference>
<keyword evidence="3" id="KW-1185">Reference proteome</keyword>
<protein>
    <submittedName>
        <fullName evidence="2">Uncharacterized protein</fullName>
    </submittedName>
</protein>
<dbReference type="Proteomes" id="UP000249518">
    <property type="component" value="Unassembled WGS sequence"/>
</dbReference>
<proteinExistence type="predicted"/>
<gene>
    <name evidence="2" type="ORF">B0I10_11828</name>
</gene>
<name>A0A328WJU4_9FLAO</name>
<comment type="caution">
    <text evidence="2">The sequence shown here is derived from an EMBL/GenBank/DDBJ whole genome shotgun (WGS) entry which is preliminary data.</text>
</comment>
<dbReference type="Pfam" id="PF20130">
    <property type="entry name" value="DUF6520"/>
    <property type="match status" value="1"/>
</dbReference>
<organism evidence="2 3">
    <name type="scientific">Flavobacterium lacus</name>
    <dbReference type="NCBI Taxonomy" id="1353778"/>
    <lineage>
        <taxon>Bacteria</taxon>
        <taxon>Pseudomonadati</taxon>
        <taxon>Bacteroidota</taxon>
        <taxon>Flavobacteriia</taxon>
        <taxon>Flavobacteriales</taxon>
        <taxon>Flavobacteriaceae</taxon>
        <taxon>Flavobacterium</taxon>
    </lineage>
</organism>